<dbReference type="InterPro" id="IPR050116">
    <property type="entry name" value="DNA_polymerase-Y"/>
</dbReference>
<keyword evidence="8" id="KW-0239">DNA-directed DNA polymerase</keyword>
<evidence type="ECO:0000256" key="1">
    <source>
        <dbReference type="ARBA" id="ARBA00012417"/>
    </source>
</evidence>
<dbReference type="GO" id="GO:0046872">
    <property type="term" value="F:metal ion binding"/>
    <property type="evidence" value="ECO:0007669"/>
    <property type="project" value="UniProtKB-KW"/>
</dbReference>
<evidence type="ECO:0000256" key="5">
    <source>
        <dbReference type="ARBA" id="ARBA00022723"/>
    </source>
</evidence>
<dbReference type="EMBL" id="UINC01001171">
    <property type="protein sequence ID" value="SUZ73181.1"/>
    <property type="molecule type" value="Genomic_DNA"/>
</dbReference>
<dbReference type="Gene3D" id="3.30.70.270">
    <property type="match status" value="1"/>
</dbReference>
<dbReference type="SUPFAM" id="SSF100879">
    <property type="entry name" value="Lesion bypass DNA polymerase (Y-family), little finger domain"/>
    <property type="match status" value="1"/>
</dbReference>
<dbReference type="GO" id="GO:0009432">
    <property type="term" value="P:SOS response"/>
    <property type="evidence" value="ECO:0007669"/>
    <property type="project" value="TreeGrafter"/>
</dbReference>
<dbReference type="Gene3D" id="3.40.1170.60">
    <property type="match status" value="1"/>
</dbReference>
<dbReference type="PROSITE" id="PS50173">
    <property type="entry name" value="UMUC"/>
    <property type="match status" value="1"/>
</dbReference>
<dbReference type="PANTHER" id="PTHR11076:SF33">
    <property type="entry name" value="DNA POLYMERASE KAPPA"/>
    <property type="match status" value="1"/>
</dbReference>
<dbReference type="InterPro" id="IPR017961">
    <property type="entry name" value="DNA_pol_Y-fam_little_finger"/>
</dbReference>
<dbReference type="EC" id="2.7.7.7" evidence="1"/>
<dbReference type="Pfam" id="PF00817">
    <property type="entry name" value="IMS"/>
    <property type="match status" value="1"/>
</dbReference>
<dbReference type="GO" id="GO:0003887">
    <property type="term" value="F:DNA-directed DNA polymerase activity"/>
    <property type="evidence" value="ECO:0007669"/>
    <property type="project" value="UniProtKB-KW"/>
</dbReference>
<keyword evidence="9" id="KW-0234">DNA repair</keyword>
<dbReference type="InterPro" id="IPR001126">
    <property type="entry name" value="UmuC"/>
</dbReference>
<dbReference type="InterPro" id="IPR036775">
    <property type="entry name" value="DNA_pol_Y-fam_lit_finger_sf"/>
</dbReference>
<dbReference type="GO" id="GO:0042276">
    <property type="term" value="P:error-prone translesion synthesis"/>
    <property type="evidence" value="ECO:0007669"/>
    <property type="project" value="TreeGrafter"/>
</dbReference>
<keyword evidence="3" id="KW-0548">Nucleotidyltransferase</keyword>
<evidence type="ECO:0000256" key="10">
    <source>
        <dbReference type="ARBA" id="ARBA00049244"/>
    </source>
</evidence>
<dbReference type="Gene3D" id="3.30.1490.100">
    <property type="entry name" value="DNA polymerase, Y-family, little finger domain"/>
    <property type="match status" value="1"/>
</dbReference>
<keyword evidence="4" id="KW-0235">DNA replication</keyword>
<dbReference type="SUPFAM" id="SSF56672">
    <property type="entry name" value="DNA/RNA polymerases"/>
    <property type="match status" value="1"/>
</dbReference>
<dbReference type="InterPro" id="IPR043502">
    <property type="entry name" value="DNA/RNA_pol_sf"/>
</dbReference>
<dbReference type="InterPro" id="IPR022880">
    <property type="entry name" value="DNApol_IV"/>
</dbReference>
<dbReference type="GO" id="GO:0006281">
    <property type="term" value="P:DNA repair"/>
    <property type="evidence" value="ECO:0007669"/>
    <property type="project" value="UniProtKB-KW"/>
</dbReference>
<proteinExistence type="predicted"/>
<evidence type="ECO:0000256" key="3">
    <source>
        <dbReference type="ARBA" id="ARBA00022695"/>
    </source>
</evidence>
<dbReference type="Gene3D" id="1.10.150.20">
    <property type="entry name" value="5' to 3' exonuclease, C-terminal subdomain"/>
    <property type="match status" value="1"/>
</dbReference>
<comment type="catalytic activity">
    <reaction evidence="10">
        <text>DNA(n) + a 2'-deoxyribonucleoside 5'-triphosphate = DNA(n+1) + diphosphate</text>
        <dbReference type="Rhea" id="RHEA:22508"/>
        <dbReference type="Rhea" id="RHEA-COMP:17339"/>
        <dbReference type="Rhea" id="RHEA-COMP:17340"/>
        <dbReference type="ChEBI" id="CHEBI:33019"/>
        <dbReference type="ChEBI" id="CHEBI:61560"/>
        <dbReference type="ChEBI" id="CHEBI:173112"/>
        <dbReference type="EC" id="2.7.7.7"/>
    </reaction>
</comment>
<evidence type="ECO:0000256" key="9">
    <source>
        <dbReference type="ARBA" id="ARBA00023204"/>
    </source>
</evidence>
<keyword evidence="5" id="KW-0479">Metal-binding</keyword>
<feature type="domain" description="UmuC" evidence="11">
    <location>
        <begin position="12"/>
        <end position="196"/>
    </location>
</feature>
<dbReference type="GO" id="GO:0006260">
    <property type="term" value="P:DNA replication"/>
    <property type="evidence" value="ECO:0007669"/>
    <property type="project" value="UniProtKB-KW"/>
</dbReference>
<evidence type="ECO:0000313" key="12">
    <source>
        <dbReference type="EMBL" id="SUZ73181.1"/>
    </source>
</evidence>
<dbReference type="CDD" id="cd03586">
    <property type="entry name" value="PolY_Pol_IV_kappa"/>
    <property type="match status" value="1"/>
</dbReference>
<name>A0A381Q1H6_9ZZZZ</name>
<protein>
    <recommendedName>
        <fullName evidence="1">DNA-directed DNA polymerase</fullName>
        <ecNumber evidence="1">2.7.7.7</ecNumber>
    </recommendedName>
</protein>
<dbReference type="AlphaFoldDB" id="A0A381Q1H6"/>
<evidence type="ECO:0000256" key="7">
    <source>
        <dbReference type="ARBA" id="ARBA00022842"/>
    </source>
</evidence>
<dbReference type="GO" id="GO:0003684">
    <property type="term" value="F:damaged DNA binding"/>
    <property type="evidence" value="ECO:0007669"/>
    <property type="project" value="InterPro"/>
</dbReference>
<evidence type="ECO:0000256" key="6">
    <source>
        <dbReference type="ARBA" id="ARBA00022763"/>
    </source>
</evidence>
<keyword evidence="6" id="KW-0227">DNA damage</keyword>
<sequence>MALDESGRSPRILLVDCDAFYVQVARLEDPEGVGKVDLLLVGGSPTGRGVVTSASYGARRFGVRSAMSTAQALRLCPDATVVGVPRGACSRKSGEIRACLETLAPVVQTASIDEFFLDLMGTERLFDEPLEVTAHRIRAAVLEATSVSVSIGGGTRRMIAKLASGMAKPGGVHIVPPGHEAEFMRGLDLAQIPGVGPALVEELRKRGLVRVEEALGVQQEWLERWFGARRGRWLYARMRGMDSSEVDPREPRRSISSERTFFKDLKSDEDLERALLRLCRSVTHTLRKARLRARTITVKLRDGDFKTRSRSRTVGEPLETESATYGVARELLAELRSRRRTSARLLGVGLTNLGAGGDLAQFGLFEEEDRSEGQRERTLDHVVDGLRERFGDRAILPGRIISD</sequence>
<evidence type="ECO:0000259" key="11">
    <source>
        <dbReference type="PROSITE" id="PS50173"/>
    </source>
</evidence>
<dbReference type="Pfam" id="PF11799">
    <property type="entry name" value="IMS_C"/>
    <property type="match status" value="1"/>
</dbReference>
<accession>A0A381Q1H6</accession>
<dbReference type="InterPro" id="IPR043128">
    <property type="entry name" value="Rev_trsase/Diguanyl_cyclase"/>
</dbReference>
<organism evidence="12">
    <name type="scientific">marine metagenome</name>
    <dbReference type="NCBI Taxonomy" id="408172"/>
    <lineage>
        <taxon>unclassified sequences</taxon>
        <taxon>metagenomes</taxon>
        <taxon>ecological metagenomes</taxon>
    </lineage>
</organism>
<dbReference type="PANTHER" id="PTHR11076">
    <property type="entry name" value="DNA REPAIR POLYMERASE UMUC / TRANSFERASE FAMILY MEMBER"/>
    <property type="match status" value="1"/>
</dbReference>
<evidence type="ECO:0000256" key="4">
    <source>
        <dbReference type="ARBA" id="ARBA00022705"/>
    </source>
</evidence>
<evidence type="ECO:0000256" key="8">
    <source>
        <dbReference type="ARBA" id="ARBA00022932"/>
    </source>
</evidence>
<evidence type="ECO:0000256" key="2">
    <source>
        <dbReference type="ARBA" id="ARBA00022679"/>
    </source>
</evidence>
<dbReference type="FunFam" id="3.30.1490.100:FF:000004">
    <property type="entry name" value="DNA polymerase IV"/>
    <property type="match status" value="1"/>
</dbReference>
<dbReference type="GO" id="GO:0005829">
    <property type="term" value="C:cytosol"/>
    <property type="evidence" value="ECO:0007669"/>
    <property type="project" value="TreeGrafter"/>
</dbReference>
<keyword evidence="2" id="KW-0808">Transferase</keyword>
<keyword evidence="7" id="KW-0460">Magnesium</keyword>
<gene>
    <name evidence="12" type="ORF">METZ01_LOCUS26035</name>
</gene>
<reference evidence="12" key="1">
    <citation type="submission" date="2018-05" db="EMBL/GenBank/DDBJ databases">
        <authorList>
            <person name="Lanie J.A."/>
            <person name="Ng W.-L."/>
            <person name="Kazmierczak K.M."/>
            <person name="Andrzejewski T.M."/>
            <person name="Davidsen T.M."/>
            <person name="Wayne K.J."/>
            <person name="Tettelin H."/>
            <person name="Glass J.I."/>
            <person name="Rusch D."/>
            <person name="Podicherti R."/>
            <person name="Tsui H.-C.T."/>
            <person name="Winkler M.E."/>
        </authorList>
    </citation>
    <scope>NUCLEOTIDE SEQUENCE</scope>
</reference>